<dbReference type="Proteomes" id="UP001295794">
    <property type="component" value="Unassembled WGS sequence"/>
</dbReference>
<dbReference type="SMART" id="SM00855">
    <property type="entry name" value="PGAM"/>
    <property type="match status" value="1"/>
</dbReference>
<dbReference type="PANTHER" id="PTHR48100">
    <property type="entry name" value="BROAD-SPECIFICITY PHOSPHATASE YOR283W-RELATED"/>
    <property type="match status" value="1"/>
</dbReference>
<keyword evidence="2" id="KW-1185">Reference proteome</keyword>
<evidence type="ECO:0008006" key="3">
    <source>
        <dbReference type="Google" id="ProtNLM"/>
    </source>
</evidence>
<organism evidence="1 2">
    <name type="scientific">Mycena citricolor</name>
    <dbReference type="NCBI Taxonomy" id="2018698"/>
    <lineage>
        <taxon>Eukaryota</taxon>
        <taxon>Fungi</taxon>
        <taxon>Dikarya</taxon>
        <taxon>Basidiomycota</taxon>
        <taxon>Agaricomycotina</taxon>
        <taxon>Agaricomycetes</taxon>
        <taxon>Agaricomycetidae</taxon>
        <taxon>Agaricales</taxon>
        <taxon>Marasmiineae</taxon>
        <taxon>Mycenaceae</taxon>
        <taxon>Mycena</taxon>
    </lineage>
</organism>
<reference evidence="1" key="1">
    <citation type="submission" date="2023-11" db="EMBL/GenBank/DDBJ databases">
        <authorList>
            <person name="De Vega J J."/>
            <person name="De Vega J J."/>
        </authorList>
    </citation>
    <scope>NUCLEOTIDE SEQUENCE</scope>
</reference>
<evidence type="ECO:0000313" key="1">
    <source>
        <dbReference type="EMBL" id="CAK5270410.1"/>
    </source>
</evidence>
<dbReference type="InterPro" id="IPR013078">
    <property type="entry name" value="His_Pase_superF_clade-1"/>
</dbReference>
<dbReference type="SUPFAM" id="SSF53254">
    <property type="entry name" value="Phosphoglycerate mutase-like"/>
    <property type="match status" value="1"/>
</dbReference>
<evidence type="ECO:0000313" key="2">
    <source>
        <dbReference type="Proteomes" id="UP001295794"/>
    </source>
</evidence>
<gene>
    <name evidence="1" type="ORF">MYCIT1_LOCUS14807</name>
</gene>
<dbReference type="Pfam" id="PF00300">
    <property type="entry name" value="His_Phos_1"/>
    <property type="match status" value="1"/>
</dbReference>
<name>A0AAD2H916_9AGAR</name>
<dbReference type="PANTHER" id="PTHR48100:SF1">
    <property type="entry name" value="HISTIDINE PHOSPHATASE FAMILY PROTEIN-RELATED"/>
    <property type="match status" value="1"/>
</dbReference>
<dbReference type="GO" id="GO:0005737">
    <property type="term" value="C:cytoplasm"/>
    <property type="evidence" value="ECO:0007669"/>
    <property type="project" value="TreeGrafter"/>
</dbReference>
<comment type="caution">
    <text evidence="1">The sequence shown here is derived from an EMBL/GenBank/DDBJ whole genome shotgun (WGS) entry which is preliminary data.</text>
</comment>
<dbReference type="GO" id="GO:0016791">
    <property type="term" value="F:phosphatase activity"/>
    <property type="evidence" value="ECO:0007669"/>
    <property type="project" value="TreeGrafter"/>
</dbReference>
<dbReference type="CDD" id="cd07067">
    <property type="entry name" value="HP_PGM_like"/>
    <property type="match status" value="1"/>
</dbReference>
<dbReference type="InterPro" id="IPR050275">
    <property type="entry name" value="PGM_Phosphatase"/>
</dbReference>
<proteinExistence type="predicted"/>
<protein>
    <recommendedName>
        <fullName evidence="3">Phosphoglycerate mutase</fullName>
    </recommendedName>
</protein>
<dbReference type="Gene3D" id="3.40.50.1240">
    <property type="entry name" value="Phosphoglycerate mutase-like"/>
    <property type="match status" value="1"/>
</dbReference>
<dbReference type="EMBL" id="CAVNYO010000166">
    <property type="protein sequence ID" value="CAK5270410.1"/>
    <property type="molecule type" value="Genomic_DNA"/>
</dbReference>
<dbReference type="AlphaFoldDB" id="A0AAD2H916"/>
<dbReference type="InterPro" id="IPR029033">
    <property type="entry name" value="His_PPase_superfam"/>
</dbReference>
<accession>A0AAD2H916</accession>
<sequence>MKSMTYKTVPGFFLQDDLNADPVAIGAVPPRFGLIDESPDRWHNLYVKLGALIEEGRSTGKMYKLVLFGRHGQGWHNVAEEKYGTVAWDEYWAKQNGDDELTWGPDPDLTPLGEEQAVEANKVWKQELENGRMTLPGVLYSSPMTRAIHTNHITFSGIDTKRVLILENCREEYGEHTCDKRHPRSFIADKFREFDIEDGFTEEDELYQQDTRETFEHAVGRAKAVLDRMFTVDDEALCKPTAGAQGSYGRCSQLAVVSVTAHSGIINAFLGAVGRPRYALPTGGVIPVVVEASEL</sequence>